<accession>A0ABD0JMZ5</accession>
<comment type="caution">
    <text evidence="2">The sequence shown here is derived from an EMBL/GenBank/DDBJ whole genome shotgun (WGS) entry which is preliminary data.</text>
</comment>
<keyword evidence="3" id="KW-1185">Reference proteome</keyword>
<feature type="region of interest" description="Disordered" evidence="1">
    <location>
        <begin position="1"/>
        <end position="41"/>
    </location>
</feature>
<dbReference type="Proteomes" id="UP001519460">
    <property type="component" value="Unassembled WGS sequence"/>
</dbReference>
<gene>
    <name evidence="2" type="ORF">BaRGS_00032348</name>
</gene>
<evidence type="ECO:0000313" key="3">
    <source>
        <dbReference type="Proteomes" id="UP001519460"/>
    </source>
</evidence>
<reference evidence="2 3" key="1">
    <citation type="journal article" date="2023" name="Sci. Data">
        <title>Genome assembly of the Korean intertidal mud-creeper Batillaria attramentaria.</title>
        <authorList>
            <person name="Patra A.K."/>
            <person name="Ho P.T."/>
            <person name="Jun S."/>
            <person name="Lee S.J."/>
            <person name="Kim Y."/>
            <person name="Won Y.J."/>
        </authorList>
    </citation>
    <scope>NUCLEOTIDE SEQUENCE [LARGE SCALE GENOMIC DNA]</scope>
    <source>
        <strain evidence="2">Wonlab-2016</strain>
    </source>
</reference>
<evidence type="ECO:0000313" key="2">
    <source>
        <dbReference type="EMBL" id="KAK7476423.1"/>
    </source>
</evidence>
<name>A0ABD0JMZ5_9CAEN</name>
<dbReference type="EMBL" id="JACVVK020000376">
    <property type="protein sequence ID" value="KAK7476423.1"/>
    <property type="molecule type" value="Genomic_DNA"/>
</dbReference>
<evidence type="ECO:0000256" key="1">
    <source>
        <dbReference type="SAM" id="MobiDB-lite"/>
    </source>
</evidence>
<feature type="compositionally biased region" description="Basic and acidic residues" evidence="1">
    <location>
        <begin position="1"/>
        <end position="35"/>
    </location>
</feature>
<protein>
    <submittedName>
        <fullName evidence="2">Uncharacterized protein</fullName>
    </submittedName>
</protein>
<dbReference type="AlphaFoldDB" id="A0ABD0JMZ5"/>
<feature type="region of interest" description="Disordered" evidence="1">
    <location>
        <begin position="191"/>
        <end position="230"/>
    </location>
</feature>
<sequence>MRSRPDSEKGGGGKKGEERNNESKIRNNLQVKREIPQNNDSPFSPNSCITIRVSRIRKCTHFRTKTEFTTADEWVDTSYRRCTQFADIESLGWLNLTENQKRIKRDHGAVDSRCRSHTTSLRLVLCILVTCSPHLSVNASTSSFTTLAPNKSTGGQTTESWNLQSSPVTHRHSVKAGSSFLSSVIATDSTTGFQTDESSDHPSSTFPPNAVVTTPHSHGSSNTTCRTAVF</sequence>
<feature type="region of interest" description="Disordered" evidence="1">
    <location>
        <begin position="146"/>
        <end position="167"/>
    </location>
</feature>
<organism evidence="2 3">
    <name type="scientific">Batillaria attramentaria</name>
    <dbReference type="NCBI Taxonomy" id="370345"/>
    <lineage>
        <taxon>Eukaryota</taxon>
        <taxon>Metazoa</taxon>
        <taxon>Spiralia</taxon>
        <taxon>Lophotrochozoa</taxon>
        <taxon>Mollusca</taxon>
        <taxon>Gastropoda</taxon>
        <taxon>Caenogastropoda</taxon>
        <taxon>Sorbeoconcha</taxon>
        <taxon>Cerithioidea</taxon>
        <taxon>Batillariidae</taxon>
        <taxon>Batillaria</taxon>
    </lineage>
</organism>
<proteinExistence type="predicted"/>